<evidence type="ECO:0000256" key="2">
    <source>
        <dbReference type="ARBA" id="ARBA00022723"/>
    </source>
</evidence>
<keyword evidence="3 4" id="KW-0408">Iron</keyword>
<feature type="chain" id="PRO_5046879344" evidence="5">
    <location>
        <begin position="23"/>
        <end position="191"/>
    </location>
</feature>
<dbReference type="Gene3D" id="1.10.760.10">
    <property type="entry name" value="Cytochrome c-like domain"/>
    <property type="match status" value="1"/>
</dbReference>
<gene>
    <name evidence="7" type="ORF">MNR06_05040</name>
</gene>
<dbReference type="Proteomes" id="UP000830116">
    <property type="component" value="Chromosome"/>
</dbReference>
<sequence>MRSLVNLTVGMAAAGLAIMALTSCGPRGNKPNVEIIQDMMDTPAIKAQEYDESSPNGSGMRVPPEGTAPVGFEPYRYATDVEGASKMKNPIAGDMENSTLLVGQKYYETNCAVCHGSKGEGGVEAKSSVAAKMALKPPAVVSDKVKGWTDGHLYHVITMGQGVMGPYASHIPQQYRWQVVNYIRFLEKQSK</sequence>
<dbReference type="RefSeq" id="WP_243539469.1">
    <property type="nucleotide sequence ID" value="NZ_CP093442.1"/>
</dbReference>
<dbReference type="InterPro" id="IPR036909">
    <property type="entry name" value="Cyt_c-like_dom_sf"/>
</dbReference>
<dbReference type="PANTHER" id="PTHR40394:SF2">
    <property type="entry name" value="QUINOL:CYTOCHROME C OXIDOREDUCTASE MEMBRANE PROTEIN"/>
    <property type="match status" value="1"/>
</dbReference>
<keyword evidence="1 4" id="KW-0349">Heme</keyword>
<dbReference type="PANTHER" id="PTHR40394">
    <property type="entry name" value="LIPOPROTEIN-RELATED"/>
    <property type="match status" value="1"/>
</dbReference>
<dbReference type="Pfam" id="PF13442">
    <property type="entry name" value="Cytochrome_CBB3"/>
    <property type="match status" value="1"/>
</dbReference>
<keyword evidence="5" id="KW-0732">Signal</keyword>
<proteinExistence type="predicted"/>
<dbReference type="InterPro" id="IPR009056">
    <property type="entry name" value="Cyt_c-like_dom"/>
</dbReference>
<keyword evidence="2 4" id="KW-0479">Metal-binding</keyword>
<dbReference type="EMBL" id="CP093442">
    <property type="protein sequence ID" value="UOF02315.1"/>
    <property type="molecule type" value="Genomic_DNA"/>
</dbReference>
<evidence type="ECO:0000259" key="6">
    <source>
        <dbReference type="PROSITE" id="PS51007"/>
    </source>
</evidence>
<feature type="domain" description="Cytochrome c" evidence="6">
    <location>
        <begin position="98"/>
        <end position="187"/>
    </location>
</feature>
<name>A0ABY4CBJ3_9BACT</name>
<protein>
    <submittedName>
        <fullName evidence="7">Cytochrome c</fullName>
    </submittedName>
</protein>
<evidence type="ECO:0000256" key="3">
    <source>
        <dbReference type="ARBA" id="ARBA00023004"/>
    </source>
</evidence>
<organism evidence="7 8">
    <name type="scientific">Bdellovibrio reynosensis</name>
    <dbReference type="NCBI Taxonomy" id="2835041"/>
    <lineage>
        <taxon>Bacteria</taxon>
        <taxon>Pseudomonadati</taxon>
        <taxon>Bdellovibrionota</taxon>
        <taxon>Bdellovibrionia</taxon>
        <taxon>Bdellovibrionales</taxon>
        <taxon>Pseudobdellovibrionaceae</taxon>
        <taxon>Bdellovibrio</taxon>
    </lineage>
</organism>
<evidence type="ECO:0000256" key="1">
    <source>
        <dbReference type="ARBA" id="ARBA00022617"/>
    </source>
</evidence>
<evidence type="ECO:0000256" key="4">
    <source>
        <dbReference type="PROSITE-ProRule" id="PRU00433"/>
    </source>
</evidence>
<reference evidence="7" key="1">
    <citation type="submission" date="2022-03" db="EMBL/GenBank/DDBJ databases">
        <title>Genome Identification and Characterization of new species Bdellovibrio reynosense LBG001 sp. nov. from a Mexico soil sample.</title>
        <authorList>
            <person name="Camilli A."/>
            <person name="Ajao Y."/>
            <person name="Guo X."/>
        </authorList>
    </citation>
    <scope>NUCLEOTIDE SEQUENCE</scope>
    <source>
        <strain evidence="7">LBG001</strain>
    </source>
</reference>
<accession>A0ABY4CBJ3</accession>
<evidence type="ECO:0000313" key="8">
    <source>
        <dbReference type="Proteomes" id="UP000830116"/>
    </source>
</evidence>
<feature type="signal peptide" evidence="5">
    <location>
        <begin position="1"/>
        <end position="22"/>
    </location>
</feature>
<keyword evidence="8" id="KW-1185">Reference proteome</keyword>
<dbReference type="PROSITE" id="PS51007">
    <property type="entry name" value="CYTC"/>
    <property type="match status" value="1"/>
</dbReference>
<dbReference type="PROSITE" id="PS51257">
    <property type="entry name" value="PROKAR_LIPOPROTEIN"/>
    <property type="match status" value="1"/>
</dbReference>
<evidence type="ECO:0000256" key="5">
    <source>
        <dbReference type="SAM" id="SignalP"/>
    </source>
</evidence>
<evidence type="ECO:0000313" key="7">
    <source>
        <dbReference type="EMBL" id="UOF02315.1"/>
    </source>
</evidence>
<dbReference type="SUPFAM" id="SSF46626">
    <property type="entry name" value="Cytochrome c"/>
    <property type="match status" value="1"/>
</dbReference>